<accession>A0A919K0U7</accession>
<gene>
    <name evidence="1" type="ORF">Ari01nite_62860</name>
</gene>
<organism evidence="1 2">
    <name type="scientific">Paractinoplanes rishiriensis</name>
    <dbReference type="NCBI Taxonomy" id="1050105"/>
    <lineage>
        <taxon>Bacteria</taxon>
        <taxon>Bacillati</taxon>
        <taxon>Actinomycetota</taxon>
        <taxon>Actinomycetes</taxon>
        <taxon>Micromonosporales</taxon>
        <taxon>Micromonosporaceae</taxon>
        <taxon>Paractinoplanes</taxon>
    </lineage>
</organism>
<dbReference type="AlphaFoldDB" id="A0A919K0U7"/>
<proteinExistence type="predicted"/>
<comment type="caution">
    <text evidence="1">The sequence shown here is derived from an EMBL/GenBank/DDBJ whole genome shotgun (WGS) entry which is preliminary data.</text>
</comment>
<evidence type="ECO:0000313" key="1">
    <source>
        <dbReference type="EMBL" id="GIE98821.1"/>
    </source>
</evidence>
<dbReference type="RefSeq" id="WP_203785824.1">
    <property type="nucleotide sequence ID" value="NZ_BOMV01000065.1"/>
</dbReference>
<reference evidence="1" key="1">
    <citation type="submission" date="2021-01" db="EMBL/GenBank/DDBJ databases">
        <title>Whole genome shotgun sequence of Actinoplanes rishiriensis NBRC 108556.</title>
        <authorList>
            <person name="Komaki H."/>
            <person name="Tamura T."/>
        </authorList>
    </citation>
    <scope>NUCLEOTIDE SEQUENCE</scope>
    <source>
        <strain evidence="1">NBRC 108556</strain>
    </source>
</reference>
<protein>
    <submittedName>
        <fullName evidence="1">Uncharacterized protein</fullName>
    </submittedName>
</protein>
<evidence type="ECO:0000313" key="2">
    <source>
        <dbReference type="Proteomes" id="UP000636960"/>
    </source>
</evidence>
<keyword evidence="2" id="KW-1185">Reference proteome</keyword>
<name>A0A919K0U7_9ACTN</name>
<dbReference type="Proteomes" id="UP000636960">
    <property type="component" value="Unassembled WGS sequence"/>
</dbReference>
<sequence length="69" mass="7720">MIAQNYPLYLRADDRDWLVVGWVPATDSGLPRQPVVLLCGDETQEPRVLEQTTPFRVVGTGDRPAVAIR</sequence>
<dbReference type="EMBL" id="BOMV01000065">
    <property type="protein sequence ID" value="GIE98821.1"/>
    <property type="molecule type" value="Genomic_DNA"/>
</dbReference>